<name>A0ABN9QLF8_9DINO</name>
<gene>
    <name evidence="2" type="ORF">PCOR1329_LOCUS12171</name>
</gene>
<feature type="non-terminal residue" evidence="2">
    <location>
        <position position="571"/>
    </location>
</feature>
<feature type="region of interest" description="Disordered" evidence="1">
    <location>
        <begin position="499"/>
        <end position="519"/>
    </location>
</feature>
<keyword evidence="3" id="KW-1185">Reference proteome</keyword>
<proteinExistence type="predicted"/>
<dbReference type="EMBL" id="CAUYUJ010003540">
    <property type="protein sequence ID" value="CAK0805725.1"/>
    <property type="molecule type" value="Genomic_DNA"/>
</dbReference>
<sequence length="571" mass="61964">MSVSGGSDVEVGPSTAFPPPAQRRRASSTAASARSSPQSPVQCFACLQPCAPTDHVKKWHGYTFHASPCWNPVRSRTRICLGKPNGLRRELDIMVSDPEQRRAGLLSFGTTLAHTGRAIARDTLSQQIDAYNEEIERSAHLLLSGVMRYTKQQCKDAAHQKVQDKKLTLTDLPHDFASVQEDLQRVVAACKTEKSKIPDAKKEQVPALQDAYANMLKQKADAVTKAVALQDHLQPQLKKATSNERSMYQVRRWKKEKMSHALVKEGASAPFAKHFAGIVTTAAGVVGEGGPSKVVLRDRAQDNPIEVQYDTTKVAVWTKDNATVDSQETALWYNIMNMFGPNFETFLKSKMESVTAELRNHANWPGALGRMTDYWPTASDSISPFDAKDVQSRGAEMWIVGAKMDAMRMHPANVPVPGVPCLIYAAAGPLLIHAVEMKSFLDMGIAAAGYESHQQTPSGVQCLKAGSAIMLCDGDVACVPAGWHWSLVAVGSILSDAKAGEDGDAKPKPKGRVSATVKSQIDDTSKDADGFVAVASIFSEKLVESLPANVRGAIRLCNKTHFASKSGRATR</sequence>
<accession>A0ABN9QLF8</accession>
<evidence type="ECO:0000313" key="2">
    <source>
        <dbReference type="EMBL" id="CAK0805725.1"/>
    </source>
</evidence>
<evidence type="ECO:0000256" key="1">
    <source>
        <dbReference type="SAM" id="MobiDB-lite"/>
    </source>
</evidence>
<reference evidence="2" key="1">
    <citation type="submission" date="2023-10" db="EMBL/GenBank/DDBJ databases">
        <authorList>
            <person name="Chen Y."/>
            <person name="Shah S."/>
            <person name="Dougan E. K."/>
            <person name="Thang M."/>
            <person name="Chan C."/>
        </authorList>
    </citation>
    <scope>NUCLEOTIDE SEQUENCE [LARGE SCALE GENOMIC DNA]</scope>
</reference>
<feature type="compositionally biased region" description="Low complexity" evidence="1">
    <location>
        <begin position="27"/>
        <end position="36"/>
    </location>
</feature>
<organism evidence="2 3">
    <name type="scientific">Prorocentrum cordatum</name>
    <dbReference type="NCBI Taxonomy" id="2364126"/>
    <lineage>
        <taxon>Eukaryota</taxon>
        <taxon>Sar</taxon>
        <taxon>Alveolata</taxon>
        <taxon>Dinophyceae</taxon>
        <taxon>Prorocentrales</taxon>
        <taxon>Prorocentraceae</taxon>
        <taxon>Prorocentrum</taxon>
    </lineage>
</organism>
<dbReference type="Proteomes" id="UP001189429">
    <property type="component" value="Unassembled WGS sequence"/>
</dbReference>
<comment type="caution">
    <text evidence="2">The sequence shown here is derived from an EMBL/GenBank/DDBJ whole genome shotgun (WGS) entry which is preliminary data.</text>
</comment>
<protein>
    <submittedName>
        <fullName evidence="2">Uncharacterized protein</fullName>
    </submittedName>
</protein>
<feature type="region of interest" description="Disordered" evidence="1">
    <location>
        <begin position="1"/>
        <end position="36"/>
    </location>
</feature>
<evidence type="ECO:0000313" key="3">
    <source>
        <dbReference type="Proteomes" id="UP001189429"/>
    </source>
</evidence>